<name>A0A158IMT7_9BURK</name>
<dbReference type="Proteomes" id="UP000054683">
    <property type="component" value="Unassembled WGS sequence"/>
</dbReference>
<reference evidence="1 2" key="1">
    <citation type="submission" date="2016-01" db="EMBL/GenBank/DDBJ databases">
        <authorList>
            <person name="Oliw E.H."/>
        </authorList>
    </citation>
    <scope>NUCLEOTIDE SEQUENCE [LARGE SCALE GENOMIC DNA]</scope>
    <source>
        <strain evidence="1">LMG 27134</strain>
    </source>
</reference>
<proteinExistence type="predicted"/>
<gene>
    <name evidence="1" type="ORF">AWB69_06248</name>
</gene>
<dbReference type="OrthoDB" id="9134967at2"/>
<sequence>MPIKKTALPPRTPPIRRDFEDEIRRLKNDLFVTRQALVDLLDTQDLLSGYFGCKDFDQIDKWRLERASAVIEAAWVRPGAEMGDPRWPRAICPLCRQGAQGTRDVQGYAVPEGLRRHLLGELNSRQCAVFAAAEQIARDGAVRHRGW</sequence>
<evidence type="ECO:0000313" key="2">
    <source>
        <dbReference type="Proteomes" id="UP000054683"/>
    </source>
</evidence>
<accession>A0A158IMT7</accession>
<evidence type="ECO:0000313" key="1">
    <source>
        <dbReference type="EMBL" id="SAL57549.1"/>
    </source>
</evidence>
<protein>
    <submittedName>
        <fullName evidence="1">Uncharacterized protein</fullName>
    </submittedName>
</protein>
<organism evidence="1 2">
    <name type="scientific">Caballeronia udeis</name>
    <dbReference type="NCBI Taxonomy" id="1232866"/>
    <lineage>
        <taxon>Bacteria</taxon>
        <taxon>Pseudomonadati</taxon>
        <taxon>Pseudomonadota</taxon>
        <taxon>Betaproteobacteria</taxon>
        <taxon>Burkholderiales</taxon>
        <taxon>Burkholderiaceae</taxon>
        <taxon>Caballeronia</taxon>
    </lineage>
</organism>
<dbReference type="AlphaFoldDB" id="A0A158IMT7"/>
<dbReference type="EMBL" id="FCOK02000055">
    <property type="protein sequence ID" value="SAL57549.1"/>
    <property type="molecule type" value="Genomic_DNA"/>
</dbReference>
<dbReference type="RefSeq" id="WP_062090540.1">
    <property type="nucleotide sequence ID" value="NZ_FCOK02000055.1"/>
</dbReference>